<dbReference type="AlphaFoldDB" id="A0A5B7E6E9"/>
<name>A0A5B7E6E9_PORTR</name>
<evidence type="ECO:0000313" key="2">
    <source>
        <dbReference type="Proteomes" id="UP000324222"/>
    </source>
</evidence>
<keyword evidence="2" id="KW-1185">Reference proteome</keyword>
<organism evidence="1 2">
    <name type="scientific">Portunus trituberculatus</name>
    <name type="common">Swimming crab</name>
    <name type="synonym">Neptunus trituberculatus</name>
    <dbReference type="NCBI Taxonomy" id="210409"/>
    <lineage>
        <taxon>Eukaryota</taxon>
        <taxon>Metazoa</taxon>
        <taxon>Ecdysozoa</taxon>
        <taxon>Arthropoda</taxon>
        <taxon>Crustacea</taxon>
        <taxon>Multicrustacea</taxon>
        <taxon>Malacostraca</taxon>
        <taxon>Eumalacostraca</taxon>
        <taxon>Eucarida</taxon>
        <taxon>Decapoda</taxon>
        <taxon>Pleocyemata</taxon>
        <taxon>Brachyura</taxon>
        <taxon>Eubrachyura</taxon>
        <taxon>Portunoidea</taxon>
        <taxon>Portunidae</taxon>
        <taxon>Portuninae</taxon>
        <taxon>Portunus</taxon>
    </lineage>
</organism>
<protein>
    <submittedName>
        <fullName evidence="1">Uncharacterized protein</fullName>
    </submittedName>
</protein>
<accession>A0A5B7E6E9</accession>
<evidence type="ECO:0000313" key="1">
    <source>
        <dbReference type="EMBL" id="MPC29582.1"/>
    </source>
</evidence>
<reference evidence="1 2" key="1">
    <citation type="submission" date="2019-05" db="EMBL/GenBank/DDBJ databases">
        <title>Another draft genome of Portunus trituberculatus and its Hox gene families provides insights of decapod evolution.</title>
        <authorList>
            <person name="Jeong J.-H."/>
            <person name="Song I."/>
            <person name="Kim S."/>
            <person name="Choi T."/>
            <person name="Kim D."/>
            <person name="Ryu S."/>
            <person name="Kim W."/>
        </authorList>
    </citation>
    <scope>NUCLEOTIDE SEQUENCE [LARGE SCALE GENOMIC DNA]</scope>
    <source>
        <tissue evidence="1">Muscle</tissue>
    </source>
</reference>
<proteinExistence type="predicted"/>
<sequence>MAETVCLLGRGTGSALSLQNHCLALMTVNVDSSGGVKERPDDHCVPARVRGSLESARIGSLR</sequence>
<dbReference type="Proteomes" id="UP000324222">
    <property type="component" value="Unassembled WGS sequence"/>
</dbReference>
<comment type="caution">
    <text evidence="1">The sequence shown here is derived from an EMBL/GenBank/DDBJ whole genome shotgun (WGS) entry which is preliminary data.</text>
</comment>
<gene>
    <name evidence="1" type="ORF">E2C01_022823</name>
</gene>
<dbReference type="EMBL" id="VSRR010002096">
    <property type="protein sequence ID" value="MPC29582.1"/>
    <property type="molecule type" value="Genomic_DNA"/>
</dbReference>